<dbReference type="InterPro" id="IPR050779">
    <property type="entry name" value="Transglutaminase"/>
</dbReference>
<evidence type="ECO:0000256" key="6">
    <source>
        <dbReference type="ARBA" id="ARBA00024222"/>
    </source>
</evidence>
<comment type="caution">
    <text evidence="10">The sequence shown here is derived from an EMBL/GenBank/DDBJ whole genome shotgun (WGS) entry which is preliminary data.</text>
</comment>
<evidence type="ECO:0000256" key="1">
    <source>
        <dbReference type="ARBA" id="ARBA00005968"/>
    </source>
</evidence>
<proteinExistence type="inferred from homology"/>
<reference evidence="10" key="1">
    <citation type="journal article" date="2021" name="Cell">
        <title>Tracing the genetic footprints of vertebrate landing in non-teleost ray-finned fishes.</title>
        <authorList>
            <person name="Bi X."/>
            <person name="Wang K."/>
            <person name="Yang L."/>
            <person name="Pan H."/>
            <person name="Jiang H."/>
            <person name="Wei Q."/>
            <person name="Fang M."/>
            <person name="Yu H."/>
            <person name="Zhu C."/>
            <person name="Cai Y."/>
            <person name="He Y."/>
            <person name="Gan X."/>
            <person name="Zeng H."/>
            <person name="Yu D."/>
            <person name="Zhu Y."/>
            <person name="Jiang H."/>
            <person name="Qiu Q."/>
            <person name="Yang H."/>
            <person name="Zhang Y.E."/>
            <person name="Wang W."/>
            <person name="Zhu M."/>
            <person name="He S."/>
            <person name="Zhang G."/>
        </authorList>
    </citation>
    <scope>NUCLEOTIDE SEQUENCE</scope>
    <source>
        <strain evidence="10">Allg_001</strain>
    </source>
</reference>
<feature type="non-terminal residue" evidence="10">
    <location>
        <position position="1"/>
    </location>
</feature>
<dbReference type="Gene3D" id="2.60.40.10">
    <property type="entry name" value="Immunoglobulins"/>
    <property type="match status" value="3"/>
</dbReference>
<dbReference type="Pfam" id="PF00927">
    <property type="entry name" value="Transglut_C"/>
    <property type="match status" value="2"/>
</dbReference>
<sequence>MNLCTMALAVTQKDFHCDVNNSAHHTNRISKDRLIVRRGQDFLLSVSFNREFRHGADTLQLTVETGPKASDSAGTRSVFGVPSVVKSKSWGATIQKTSRNTVTLKITSPPDASIGKYSLSLQTGTTPVQNYTIGNLIVLFNPWCSEDWVFLPKEDERQEYVMNDSGRVFRGTRDYIHGIPWNFGQFEEDVVEICLWMLNASPKFKRDPGEDCSARCNPIYVGRIVSAMINSNDDNGVLVGKWDDDYKDGVKPTSWSDSVSILRKWHKSGGQSVKYGQCWVFAAVMCTVMRCLGIPTRVVTNFDSAHDSDGNLTIDMYRGNAKKQNESVWNFHVWVESWMRRPDLQGDFGGWQVLDPTPQERSEGVFCCGPAPVKAILEGHTEHKYDVPFVFAEVNADLVVWCVNPDGSKKIVDSDAQCVGKNISTKAVGSDMRTDITSNYKHPEGSAKEREVYTLAVSKGHVTGGVRPPTAPEQPEITLKIEEQSAPVTGQDISLRLIVHSNSTVTRKMTVNINADSMCYNGVCAEDFWSENREVEVQPQKEIMIPILIPYSKYKGHVLENKIMRVEALAHLPWNNRGFFTSKSMFLSRPTLSLKTTGTPVPFGEMVAELVVENMTAETLEDCAVTLTGAGLLKCPQETGLPALKPNWRLMAQIPFEPFETGQRVLMAEFNCSLFQDIRACCTVHVQH</sequence>
<evidence type="ECO:0000256" key="8">
    <source>
        <dbReference type="PIRSR" id="PIRSR000459-2"/>
    </source>
</evidence>
<dbReference type="Gene3D" id="3.90.260.10">
    <property type="entry name" value="Transglutaminase-like"/>
    <property type="match status" value="1"/>
</dbReference>
<dbReference type="InterPro" id="IPR014756">
    <property type="entry name" value="Ig_E-set"/>
</dbReference>
<dbReference type="SUPFAM" id="SSF54001">
    <property type="entry name" value="Cysteine proteinases"/>
    <property type="match status" value="1"/>
</dbReference>
<keyword evidence="11" id="KW-1185">Reference proteome</keyword>
<dbReference type="Proteomes" id="UP000736164">
    <property type="component" value="Unassembled WGS sequence"/>
</dbReference>
<dbReference type="PANTHER" id="PTHR11590">
    <property type="entry name" value="PROTEIN-GLUTAMINE GAMMA-GLUTAMYLTRANSFERASE"/>
    <property type="match status" value="1"/>
</dbReference>
<dbReference type="Pfam" id="PF00868">
    <property type="entry name" value="Transglut_N"/>
    <property type="match status" value="1"/>
</dbReference>
<evidence type="ECO:0000256" key="5">
    <source>
        <dbReference type="ARBA" id="ARBA00023315"/>
    </source>
</evidence>
<dbReference type="InterPro" id="IPR008958">
    <property type="entry name" value="Transglutaminase_C"/>
</dbReference>
<dbReference type="InterPro" id="IPR013808">
    <property type="entry name" value="Transglutaminase_AS"/>
</dbReference>
<organism evidence="10 11">
    <name type="scientific">Atractosteus spatula</name>
    <name type="common">Alligator gar</name>
    <name type="synonym">Lepisosteus spatula</name>
    <dbReference type="NCBI Taxonomy" id="7917"/>
    <lineage>
        <taxon>Eukaryota</taxon>
        <taxon>Metazoa</taxon>
        <taxon>Chordata</taxon>
        <taxon>Craniata</taxon>
        <taxon>Vertebrata</taxon>
        <taxon>Euteleostomi</taxon>
        <taxon>Actinopterygii</taxon>
        <taxon>Neopterygii</taxon>
        <taxon>Holostei</taxon>
        <taxon>Semionotiformes</taxon>
        <taxon>Lepisosteidae</taxon>
        <taxon>Atractosteus</taxon>
    </lineage>
</organism>
<dbReference type="PIRSF" id="PIRSF000459">
    <property type="entry name" value="TGM_EBP42"/>
    <property type="match status" value="1"/>
</dbReference>
<feature type="binding site" evidence="8">
    <location>
        <position position="395"/>
    </location>
    <ligand>
        <name>Ca(2+)</name>
        <dbReference type="ChEBI" id="CHEBI:29108"/>
    </ligand>
</feature>
<evidence type="ECO:0000256" key="7">
    <source>
        <dbReference type="PIRSR" id="PIRSR000459-1"/>
    </source>
</evidence>
<dbReference type="InterPro" id="IPR001102">
    <property type="entry name" value="Transglutaminase_N"/>
</dbReference>
<dbReference type="PROSITE" id="PS00547">
    <property type="entry name" value="TRANSGLUTAMINASES"/>
    <property type="match status" value="1"/>
</dbReference>
<dbReference type="EC" id="2.3.2.13" evidence="6"/>
<accession>A0A8J7NZB0</accession>
<feature type="domain" description="Transglutaminase-like" evidence="9">
    <location>
        <begin position="270"/>
        <end position="358"/>
    </location>
</feature>
<evidence type="ECO:0000313" key="11">
    <source>
        <dbReference type="Proteomes" id="UP000736164"/>
    </source>
</evidence>
<dbReference type="PANTHER" id="PTHR11590:SF81">
    <property type="entry name" value="PROTEIN-GLUTAMINE GAMMA-GLUTAMYLTRANSFERASE K-LIKE ISOFORM X4"/>
    <property type="match status" value="1"/>
</dbReference>
<keyword evidence="3 8" id="KW-0479">Metal-binding</keyword>
<dbReference type="InterPro" id="IPR036985">
    <property type="entry name" value="Transglutaminase-like_sf"/>
</dbReference>
<dbReference type="InterPro" id="IPR036238">
    <property type="entry name" value="Transglutaminase_C_sf"/>
</dbReference>
<evidence type="ECO:0000256" key="4">
    <source>
        <dbReference type="ARBA" id="ARBA00022837"/>
    </source>
</evidence>
<feature type="active site" evidence="7">
    <location>
        <position position="332"/>
    </location>
</feature>
<feature type="active site" evidence="7">
    <location>
        <position position="355"/>
    </location>
</feature>
<dbReference type="InterPro" id="IPR002931">
    <property type="entry name" value="Transglutaminase-like"/>
</dbReference>
<keyword evidence="2" id="KW-0808">Transferase</keyword>
<feature type="binding site" evidence="8">
    <location>
        <position position="444"/>
    </location>
    <ligand>
        <name>Ca(2+)</name>
        <dbReference type="ChEBI" id="CHEBI:29108"/>
    </ligand>
</feature>
<dbReference type="SUPFAM" id="SSF81296">
    <property type="entry name" value="E set domains"/>
    <property type="match status" value="1"/>
</dbReference>
<dbReference type="GO" id="GO:0007399">
    <property type="term" value="P:nervous system development"/>
    <property type="evidence" value="ECO:0007669"/>
    <property type="project" value="UniProtKB-ARBA"/>
</dbReference>
<feature type="non-terminal residue" evidence="10">
    <location>
        <position position="688"/>
    </location>
</feature>
<keyword evidence="4 8" id="KW-0106">Calcium</keyword>
<dbReference type="GO" id="GO:0003810">
    <property type="term" value="F:protein-glutamine gamma-glutamyltransferase activity"/>
    <property type="evidence" value="ECO:0007669"/>
    <property type="project" value="UniProtKB-EC"/>
</dbReference>
<dbReference type="FunFam" id="3.90.260.10:FF:000001">
    <property type="entry name" value="Protein-glutamine gamma-glutamyltransferase 2"/>
    <property type="match status" value="1"/>
</dbReference>
<dbReference type="InterPro" id="IPR023608">
    <property type="entry name" value="Transglutaminase_animal"/>
</dbReference>
<name>A0A8J7NZB0_ATRSP</name>
<evidence type="ECO:0000256" key="3">
    <source>
        <dbReference type="ARBA" id="ARBA00022723"/>
    </source>
</evidence>
<evidence type="ECO:0000313" key="10">
    <source>
        <dbReference type="EMBL" id="MBN3320446.1"/>
    </source>
</evidence>
<evidence type="ECO:0000259" key="9">
    <source>
        <dbReference type="SMART" id="SM00460"/>
    </source>
</evidence>
<feature type="binding site" evidence="8">
    <location>
        <position position="449"/>
    </location>
    <ligand>
        <name>Ca(2+)</name>
        <dbReference type="ChEBI" id="CHEBI:29108"/>
    </ligand>
</feature>
<comment type="cofactor">
    <cofactor evidence="8">
        <name>Ca(2+)</name>
        <dbReference type="ChEBI" id="CHEBI:29108"/>
    </cofactor>
    <text evidence="8">Binds 1 Ca(2+) ion per subunit.</text>
</comment>
<keyword evidence="5" id="KW-0012">Acyltransferase</keyword>
<evidence type="ECO:0000256" key="2">
    <source>
        <dbReference type="ARBA" id="ARBA00022679"/>
    </source>
</evidence>
<dbReference type="AlphaFoldDB" id="A0A8J7NZB0"/>
<dbReference type="Pfam" id="PF01841">
    <property type="entry name" value="Transglut_core"/>
    <property type="match status" value="1"/>
</dbReference>
<dbReference type="SUPFAM" id="SSF49309">
    <property type="entry name" value="Transglutaminase, two C-terminal domains"/>
    <property type="match status" value="2"/>
</dbReference>
<gene>
    <name evidence="10" type="primary">Tgm5</name>
    <name evidence="10" type="ORF">GTO95_0016373</name>
</gene>
<protein>
    <recommendedName>
        <fullName evidence="6">protein-glutamine gamma-glutamyltransferase</fullName>
        <ecNumber evidence="6">2.3.2.13</ecNumber>
    </recommendedName>
</protein>
<feature type="active site" evidence="7">
    <location>
        <position position="278"/>
    </location>
</feature>
<comment type="similarity">
    <text evidence="1">Belongs to the transglutaminase superfamily. Transglutaminase family.</text>
</comment>
<feature type="binding site" evidence="8">
    <location>
        <position position="397"/>
    </location>
    <ligand>
        <name>Ca(2+)</name>
        <dbReference type="ChEBI" id="CHEBI:29108"/>
    </ligand>
</feature>
<dbReference type="GO" id="GO:0046872">
    <property type="term" value="F:metal ion binding"/>
    <property type="evidence" value="ECO:0007669"/>
    <property type="project" value="UniProtKB-KW"/>
</dbReference>
<dbReference type="InterPro" id="IPR013783">
    <property type="entry name" value="Ig-like_fold"/>
</dbReference>
<dbReference type="InterPro" id="IPR038765">
    <property type="entry name" value="Papain-like_cys_pep_sf"/>
</dbReference>
<dbReference type="FunFam" id="2.60.40.10:FF:000278">
    <property type="entry name" value="Protein-glutamine gamma-glutamyltransferase 2"/>
    <property type="match status" value="1"/>
</dbReference>
<dbReference type="EMBL" id="JAAWVO010051710">
    <property type="protein sequence ID" value="MBN3320446.1"/>
    <property type="molecule type" value="Genomic_DNA"/>
</dbReference>
<dbReference type="SMART" id="SM00460">
    <property type="entry name" value="TGc"/>
    <property type="match status" value="1"/>
</dbReference>